<protein>
    <submittedName>
        <fullName evidence="4">Mannose-1-phosphate guanyltransferase</fullName>
    </submittedName>
</protein>
<reference evidence="4 5" key="1">
    <citation type="submission" date="2015-11" db="EMBL/GenBank/DDBJ databases">
        <title>Genomic analysis of 38 Legionella species identifies large and diverse effector repertoires.</title>
        <authorList>
            <person name="Burstein D."/>
            <person name="Amaro F."/>
            <person name="Zusman T."/>
            <person name="Lifshitz Z."/>
            <person name="Cohen O."/>
            <person name="Gilbert J.A."/>
            <person name="Pupko T."/>
            <person name="Shuman H.A."/>
            <person name="Segal G."/>
        </authorList>
    </citation>
    <scope>NUCLEOTIDE SEQUENCE [LARGE SCALE GENOMIC DNA]</scope>
    <source>
        <strain evidence="4 5">ATCC 49505</strain>
    </source>
</reference>
<dbReference type="NCBIfam" id="NF045761">
    <property type="entry name" value="NAMPUrTaseMurU"/>
    <property type="match status" value="1"/>
</dbReference>
<dbReference type="InterPro" id="IPR050065">
    <property type="entry name" value="GlmU-like"/>
</dbReference>
<proteinExistence type="predicted"/>
<evidence type="ECO:0000313" key="5">
    <source>
        <dbReference type="Proteomes" id="UP000054997"/>
    </source>
</evidence>
<feature type="domain" description="Nucleotidyl transferase" evidence="3">
    <location>
        <begin position="5"/>
        <end position="119"/>
    </location>
</feature>
<gene>
    <name evidence="4" type="ORF">Llon_2111</name>
</gene>
<evidence type="ECO:0000256" key="1">
    <source>
        <dbReference type="ARBA" id="ARBA00022679"/>
    </source>
</evidence>
<evidence type="ECO:0000259" key="3">
    <source>
        <dbReference type="Pfam" id="PF00483"/>
    </source>
</evidence>
<keyword evidence="2" id="KW-0548">Nucleotidyltransferase</keyword>
<dbReference type="PANTHER" id="PTHR43584:SF8">
    <property type="entry name" value="N-ACETYLMURAMATE ALPHA-1-PHOSPHATE URIDYLYLTRANSFERASE"/>
    <property type="match status" value="1"/>
</dbReference>
<dbReference type="InterPro" id="IPR054790">
    <property type="entry name" value="MurU"/>
</dbReference>
<dbReference type="AlphaFoldDB" id="A0A0W0VIL9"/>
<evidence type="ECO:0000256" key="2">
    <source>
        <dbReference type="ARBA" id="ARBA00022695"/>
    </source>
</evidence>
<dbReference type="Pfam" id="PF00483">
    <property type="entry name" value="NTP_transferase"/>
    <property type="match status" value="1"/>
</dbReference>
<dbReference type="SUPFAM" id="SSF53448">
    <property type="entry name" value="Nucleotide-diphospho-sugar transferases"/>
    <property type="match status" value="1"/>
</dbReference>
<dbReference type="PATRIC" id="fig|45068.5.peg.2296"/>
<dbReference type="Proteomes" id="UP000054997">
    <property type="component" value="Unassembled WGS sequence"/>
</dbReference>
<dbReference type="PANTHER" id="PTHR43584">
    <property type="entry name" value="NUCLEOTIDYL TRANSFERASE"/>
    <property type="match status" value="1"/>
</dbReference>
<dbReference type="EMBL" id="LNYK01000033">
    <property type="protein sequence ID" value="KTD19939.1"/>
    <property type="molecule type" value="Genomic_DNA"/>
</dbReference>
<dbReference type="CDD" id="cd06422">
    <property type="entry name" value="NTP_transferase_like_1"/>
    <property type="match status" value="1"/>
</dbReference>
<organism evidence="4 5">
    <name type="scientific">Legionella londiniensis</name>
    <dbReference type="NCBI Taxonomy" id="45068"/>
    <lineage>
        <taxon>Bacteria</taxon>
        <taxon>Pseudomonadati</taxon>
        <taxon>Pseudomonadota</taxon>
        <taxon>Gammaproteobacteria</taxon>
        <taxon>Legionellales</taxon>
        <taxon>Legionellaceae</taxon>
        <taxon>Legionella</taxon>
    </lineage>
</organism>
<dbReference type="InterPro" id="IPR005835">
    <property type="entry name" value="NTP_transferase_dom"/>
</dbReference>
<dbReference type="GO" id="GO:0016779">
    <property type="term" value="F:nucleotidyltransferase activity"/>
    <property type="evidence" value="ECO:0007669"/>
    <property type="project" value="UniProtKB-KW"/>
</dbReference>
<evidence type="ECO:0000313" key="4">
    <source>
        <dbReference type="EMBL" id="KTD19939.1"/>
    </source>
</evidence>
<dbReference type="InterPro" id="IPR029044">
    <property type="entry name" value="Nucleotide-diphossugar_trans"/>
</dbReference>
<keyword evidence="5" id="KW-1185">Reference proteome</keyword>
<comment type="caution">
    <text evidence="4">The sequence shown here is derived from an EMBL/GenBank/DDBJ whole genome shotgun (WGS) entry which is preliminary data.</text>
</comment>
<dbReference type="STRING" id="45068.Llon_2111"/>
<sequence>MMETAMILAAGRGSRLRPLTDMTPKPLCPLNGIPIIEYHLTNLVSAGYKKAIINHAHLGGKIRRHLGSGARFGIEIVYAPEPPGGLETGGGILNALPLLGNKPFLTINADIYCDFDLSFFTLPDKSLAHLLLVEKPEYSQSGDFGLMPNRQLINSNKQYTFAGIASYHPKLFQDCQRKRFSVTPAIRALAEKKLATGELHRGLWFDIGSFERLNAAEQKLRHSL</sequence>
<accession>A0A0W0VIL9</accession>
<dbReference type="Gene3D" id="3.90.550.10">
    <property type="entry name" value="Spore Coat Polysaccharide Biosynthesis Protein SpsA, Chain A"/>
    <property type="match status" value="1"/>
</dbReference>
<keyword evidence="1 4" id="KW-0808">Transferase</keyword>
<name>A0A0W0VIL9_9GAMM</name>